<organism evidence="1 2">
    <name type="scientific">Vibrio cholerae</name>
    <dbReference type="NCBI Taxonomy" id="666"/>
    <lineage>
        <taxon>Bacteria</taxon>
        <taxon>Pseudomonadati</taxon>
        <taxon>Pseudomonadota</taxon>
        <taxon>Gammaproteobacteria</taxon>
        <taxon>Vibrionales</taxon>
        <taxon>Vibrionaceae</taxon>
        <taxon>Vibrio</taxon>
    </lineage>
</organism>
<proteinExistence type="predicted"/>
<evidence type="ECO:0000313" key="2">
    <source>
        <dbReference type="Proteomes" id="UP000041770"/>
    </source>
</evidence>
<name>A0A655ZFA2_VIBCL</name>
<dbReference type="EMBL" id="CWQY01000011">
    <property type="protein sequence ID" value="CSC65945.1"/>
    <property type="molecule type" value="Genomic_DNA"/>
</dbReference>
<accession>A0A655ZFA2</accession>
<protein>
    <submittedName>
        <fullName evidence="1">Putative iron-regulated protein A</fullName>
    </submittedName>
</protein>
<dbReference type="Proteomes" id="UP000041770">
    <property type="component" value="Unassembled WGS sequence"/>
</dbReference>
<dbReference type="AlphaFoldDB" id="A0A655ZFA2"/>
<sequence>MVAEKDANAAKEILQQFEAARTQVGELVTAAEKNNQHFDQLIAADNAAGHAIINQAIMALVAQTGSIERAAGIIGIDNLNPDTADHEF</sequence>
<reference evidence="1 2" key="1">
    <citation type="submission" date="2015-07" db="EMBL/GenBank/DDBJ databases">
        <authorList>
            <consortium name="Pathogen Informatics"/>
        </authorList>
    </citation>
    <scope>NUCLEOTIDE SEQUENCE [LARGE SCALE GENOMIC DNA]</scope>
    <source>
        <strain evidence="1 2">A316</strain>
    </source>
</reference>
<gene>
    <name evidence="1" type="ORF">ERS013200_01922</name>
</gene>
<evidence type="ECO:0000313" key="1">
    <source>
        <dbReference type="EMBL" id="CSC65945.1"/>
    </source>
</evidence>